<reference evidence="1 2" key="1">
    <citation type="submission" date="2020-04" db="EMBL/GenBank/DDBJ databases">
        <title>Characterization and complete genome analysis of a novel phage JC01 infecting Cronobacter sakazakii.</title>
        <authorList>
            <person name="Jiang J."/>
            <person name="Zhao C."/>
            <person name="Tie D."/>
            <person name="Li Z."/>
        </authorList>
    </citation>
    <scope>NUCLEOTIDE SEQUENCE [LARGE SCALE GENOMIC DNA]</scope>
</reference>
<organism evidence="1 2">
    <name type="scientific">Cronobacter phage JC01</name>
    <dbReference type="NCBI Taxonomy" id="2729575"/>
    <lineage>
        <taxon>Viruses</taxon>
        <taxon>Duplodnaviria</taxon>
        <taxon>Heunggongvirae</taxon>
        <taxon>Uroviricota</taxon>
        <taxon>Caudoviricetes</taxon>
        <taxon>Casjensviridae</taxon>
        <taxon>Jacunavirus</taxon>
        <taxon>Jacunavirus JC01</taxon>
    </lineage>
</organism>
<dbReference type="GeneID" id="62681172"/>
<dbReference type="Proteomes" id="UP000502753">
    <property type="component" value="Segment"/>
</dbReference>
<name>A0A6M3YKK6_9CAUD</name>
<evidence type="ECO:0000313" key="1">
    <source>
        <dbReference type="EMBL" id="QJI52251.1"/>
    </source>
</evidence>
<proteinExistence type="predicted"/>
<protein>
    <submittedName>
        <fullName evidence="1">Uncharacterized protein</fullName>
    </submittedName>
</protein>
<keyword evidence="2" id="KW-1185">Reference proteome</keyword>
<accession>A0A6M3YKK6</accession>
<sequence length="341" mass="36937">MSLKFQDGFDHYAATGVKGATLQPYLTDNGYDVRNASDTTFAVVDGRRAGARALQFTVARNSTTNASLSWGFTYQGDYACFGFAMKASGSRMRICRIENVIDVDWDATTGKISVAGQLGVNPLILNDWYYFEIECDFTANNVKIWANNELQLTVDISSVAKPAKATIVWGQVGTAPDAGVQILDDFYALDAGGTSNTARLSPIEVVTRAPSADITTQWEIVNATAGTPHYQIAGQLEPNKAGAPYLQSNTAGATDLFRSNTALPTDNTVFAVSVIAYARKGDVDDRKLGLLIQPEGGSESETQVPLTEAFKYYQQTFDKTPSGGAWNKNIVESLQFGIRTR</sequence>
<dbReference type="EMBL" id="MT330372">
    <property type="protein sequence ID" value="QJI52251.1"/>
    <property type="molecule type" value="Genomic_DNA"/>
</dbReference>
<dbReference type="KEGG" id="vg:62681172"/>
<dbReference type="RefSeq" id="YP_009998581.1">
    <property type="nucleotide sequence ID" value="NC_052989.1"/>
</dbReference>
<evidence type="ECO:0000313" key="2">
    <source>
        <dbReference type="Proteomes" id="UP000502753"/>
    </source>
</evidence>